<evidence type="ECO:0000256" key="2">
    <source>
        <dbReference type="ARBA" id="ARBA00022741"/>
    </source>
</evidence>
<keyword evidence="4 5" id="KW-0067">ATP-binding</keyword>
<dbReference type="Proteomes" id="UP001431783">
    <property type="component" value="Unassembled WGS sequence"/>
</dbReference>
<feature type="domain" description="Protein kinase" evidence="7">
    <location>
        <begin position="20"/>
        <end position="127"/>
    </location>
</feature>
<dbReference type="EMBL" id="JARQZJ010000095">
    <property type="protein sequence ID" value="KAK9885308.1"/>
    <property type="molecule type" value="Genomic_DNA"/>
</dbReference>
<dbReference type="PROSITE" id="PS00107">
    <property type="entry name" value="PROTEIN_KINASE_ATP"/>
    <property type="match status" value="1"/>
</dbReference>
<evidence type="ECO:0000256" key="4">
    <source>
        <dbReference type="ARBA" id="ARBA00022840"/>
    </source>
</evidence>
<dbReference type="GO" id="GO:0042594">
    <property type="term" value="P:response to starvation"/>
    <property type="evidence" value="ECO:0007669"/>
    <property type="project" value="TreeGrafter"/>
</dbReference>
<feature type="binding site" evidence="5">
    <location>
        <position position="50"/>
    </location>
    <ligand>
        <name>ATP</name>
        <dbReference type="ChEBI" id="CHEBI:30616"/>
    </ligand>
</feature>
<dbReference type="InterPro" id="IPR017441">
    <property type="entry name" value="Protein_kinase_ATP_BS"/>
</dbReference>
<dbReference type="PANTHER" id="PTHR24348:SF22">
    <property type="entry name" value="NON-SPECIFIC SERINE_THREONINE PROTEIN KINASE"/>
    <property type="match status" value="1"/>
</dbReference>
<dbReference type="PANTHER" id="PTHR24348">
    <property type="entry name" value="SERINE/THREONINE-PROTEIN KINASE UNC-51-RELATED"/>
    <property type="match status" value="1"/>
</dbReference>
<dbReference type="GO" id="GO:0061709">
    <property type="term" value="P:reticulophagy"/>
    <property type="evidence" value="ECO:0007669"/>
    <property type="project" value="TreeGrafter"/>
</dbReference>
<dbReference type="PROSITE" id="PS50011">
    <property type="entry name" value="PROTEIN_KINASE_DOM"/>
    <property type="match status" value="1"/>
</dbReference>
<dbReference type="GO" id="GO:0000045">
    <property type="term" value="P:autophagosome assembly"/>
    <property type="evidence" value="ECO:0007669"/>
    <property type="project" value="TreeGrafter"/>
</dbReference>
<dbReference type="InterPro" id="IPR000719">
    <property type="entry name" value="Prot_kinase_dom"/>
</dbReference>
<keyword evidence="1" id="KW-0808">Transferase</keyword>
<keyword evidence="6" id="KW-1133">Transmembrane helix</keyword>
<evidence type="ECO:0000256" key="5">
    <source>
        <dbReference type="PROSITE-ProRule" id="PRU10141"/>
    </source>
</evidence>
<dbReference type="GO" id="GO:0005829">
    <property type="term" value="C:cytosol"/>
    <property type="evidence" value="ECO:0007669"/>
    <property type="project" value="TreeGrafter"/>
</dbReference>
<dbReference type="InterPro" id="IPR045269">
    <property type="entry name" value="Atg1-like"/>
</dbReference>
<evidence type="ECO:0000313" key="9">
    <source>
        <dbReference type="Proteomes" id="UP001431783"/>
    </source>
</evidence>
<evidence type="ECO:0000256" key="1">
    <source>
        <dbReference type="ARBA" id="ARBA00022679"/>
    </source>
</evidence>
<dbReference type="GO" id="GO:0010506">
    <property type="term" value="P:regulation of autophagy"/>
    <property type="evidence" value="ECO:0007669"/>
    <property type="project" value="InterPro"/>
</dbReference>
<dbReference type="GO" id="GO:0004674">
    <property type="term" value="F:protein serine/threonine kinase activity"/>
    <property type="evidence" value="ECO:0007669"/>
    <property type="project" value="InterPro"/>
</dbReference>
<dbReference type="SUPFAM" id="SSF56112">
    <property type="entry name" value="Protein kinase-like (PK-like)"/>
    <property type="match status" value="1"/>
</dbReference>
<dbReference type="GO" id="GO:0034045">
    <property type="term" value="C:phagophore assembly site membrane"/>
    <property type="evidence" value="ECO:0007669"/>
    <property type="project" value="TreeGrafter"/>
</dbReference>
<dbReference type="GO" id="GO:0005776">
    <property type="term" value="C:autophagosome"/>
    <property type="evidence" value="ECO:0007669"/>
    <property type="project" value="TreeGrafter"/>
</dbReference>
<dbReference type="InterPro" id="IPR011009">
    <property type="entry name" value="Kinase-like_dom_sf"/>
</dbReference>
<dbReference type="Pfam" id="PF00069">
    <property type="entry name" value="Pkinase"/>
    <property type="match status" value="1"/>
</dbReference>
<dbReference type="Gene3D" id="3.30.200.20">
    <property type="entry name" value="Phosphorylase Kinase, domain 1"/>
    <property type="match status" value="1"/>
</dbReference>
<proteinExistence type="predicted"/>
<protein>
    <recommendedName>
        <fullName evidence="7">Protein kinase domain-containing protein</fullName>
    </recommendedName>
</protein>
<sequence length="127" mass="14581">MDKDKRAEKMWDVIAGEYEICHEGLLGHGAFAVVYKGCKTKDKNFPVAIKSITKKNLNKCQTLLTKEIKIFKQLTELKNKNLVSMYTCQETPTHIYVVMEFGRVFGITFSFSASYMLVNYGYKFPTS</sequence>
<keyword evidence="6" id="KW-0472">Membrane</keyword>
<organism evidence="8 9">
    <name type="scientific">Henosepilachna vigintioctopunctata</name>
    <dbReference type="NCBI Taxonomy" id="420089"/>
    <lineage>
        <taxon>Eukaryota</taxon>
        <taxon>Metazoa</taxon>
        <taxon>Ecdysozoa</taxon>
        <taxon>Arthropoda</taxon>
        <taxon>Hexapoda</taxon>
        <taxon>Insecta</taxon>
        <taxon>Pterygota</taxon>
        <taxon>Neoptera</taxon>
        <taxon>Endopterygota</taxon>
        <taxon>Coleoptera</taxon>
        <taxon>Polyphaga</taxon>
        <taxon>Cucujiformia</taxon>
        <taxon>Coccinelloidea</taxon>
        <taxon>Coccinellidae</taxon>
        <taxon>Epilachninae</taxon>
        <taxon>Epilachnini</taxon>
        <taxon>Henosepilachna</taxon>
    </lineage>
</organism>
<reference evidence="8 9" key="1">
    <citation type="submission" date="2023-03" db="EMBL/GenBank/DDBJ databases">
        <title>Genome insight into feeding habits of ladybird beetles.</title>
        <authorList>
            <person name="Li H.-S."/>
            <person name="Huang Y.-H."/>
            <person name="Pang H."/>
        </authorList>
    </citation>
    <scope>NUCLEOTIDE SEQUENCE [LARGE SCALE GENOMIC DNA]</scope>
    <source>
        <strain evidence="8">SYSU_2023b</strain>
        <tissue evidence="8">Whole body</tissue>
    </source>
</reference>
<dbReference type="GO" id="GO:0034727">
    <property type="term" value="P:piecemeal microautophagy of the nucleus"/>
    <property type="evidence" value="ECO:0007669"/>
    <property type="project" value="TreeGrafter"/>
</dbReference>
<dbReference type="GO" id="GO:0000422">
    <property type="term" value="P:autophagy of mitochondrion"/>
    <property type="evidence" value="ECO:0007669"/>
    <property type="project" value="TreeGrafter"/>
</dbReference>
<feature type="transmembrane region" description="Helical" evidence="6">
    <location>
        <begin position="104"/>
        <end position="122"/>
    </location>
</feature>
<comment type="caution">
    <text evidence="8">The sequence shown here is derived from an EMBL/GenBank/DDBJ whole genome shotgun (WGS) entry which is preliminary data.</text>
</comment>
<evidence type="ECO:0000313" key="8">
    <source>
        <dbReference type="EMBL" id="KAK9885308.1"/>
    </source>
</evidence>
<keyword evidence="3" id="KW-0418">Kinase</keyword>
<evidence type="ECO:0000259" key="7">
    <source>
        <dbReference type="PROSITE" id="PS50011"/>
    </source>
</evidence>
<gene>
    <name evidence="8" type="ORF">WA026_010802</name>
</gene>
<evidence type="ECO:0000256" key="6">
    <source>
        <dbReference type="SAM" id="Phobius"/>
    </source>
</evidence>
<name>A0AAW1UR61_9CUCU</name>
<keyword evidence="9" id="KW-1185">Reference proteome</keyword>
<keyword evidence="2 5" id="KW-0547">Nucleotide-binding</keyword>
<evidence type="ECO:0000256" key="3">
    <source>
        <dbReference type="ARBA" id="ARBA00022777"/>
    </source>
</evidence>
<keyword evidence="6" id="KW-0812">Transmembrane</keyword>
<dbReference type="AlphaFoldDB" id="A0AAW1UR61"/>
<dbReference type="GO" id="GO:0005524">
    <property type="term" value="F:ATP binding"/>
    <property type="evidence" value="ECO:0007669"/>
    <property type="project" value="UniProtKB-UniRule"/>
</dbReference>
<accession>A0AAW1UR61</accession>